<keyword evidence="12" id="KW-0146">Chitin degradation</keyword>
<proteinExistence type="inferred from homology"/>
<protein>
    <recommendedName>
        <fullName evidence="20">chitin deacetylase</fullName>
        <ecNumber evidence="20">3.5.1.41</ecNumber>
    </recommendedName>
</protein>
<evidence type="ECO:0000313" key="27">
    <source>
        <dbReference type="Proteomes" id="UP000199069"/>
    </source>
</evidence>
<keyword evidence="11" id="KW-0378">Hydrolase</keyword>
<evidence type="ECO:0000256" key="19">
    <source>
        <dbReference type="ARBA" id="ARBA00023326"/>
    </source>
</evidence>
<comment type="subcellular location">
    <subcellularLocation>
        <location evidence="3">Cell membrane</location>
        <topology evidence="3">Lipid-anchor</topology>
        <topology evidence="3">GPI-anchor</topology>
    </subcellularLocation>
    <subcellularLocation>
        <location evidence="2">Secreted</location>
        <location evidence="2">Cell wall</location>
    </subcellularLocation>
</comment>
<dbReference type="GO" id="GO:0071555">
    <property type="term" value="P:cell wall organization"/>
    <property type="evidence" value="ECO:0007669"/>
    <property type="project" value="UniProtKB-KW"/>
</dbReference>
<evidence type="ECO:0000256" key="17">
    <source>
        <dbReference type="ARBA" id="ARBA00023288"/>
    </source>
</evidence>
<dbReference type="PANTHER" id="PTHR10587">
    <property type="entry name" value="GLYCOSYL TRANSFERASE-RELATED"/>
    <property type="match status" value="1"/>
</dbReference>
<evidence type="ECO:0000256" key="11">
    <source>
        <dbReference type="ARBA" id="ARBA00022801"/>
    </source>
</evidence>
<dbReference type="OMA" id="WEVATTN"/>
<keyword evidence="19" id="KW-0624">Polysaccharide degradation</keyword>
<evidence type="ECO:0000256" key="15">
    <source>
        <dbReference type="ARBA" id="ARBA00023277"/>
    </source>
</evidence>
<evidence type="ECO:0000256" key="14">
    <source>
        <dbReference type="ARBA" id="ARBA00023180"/>
    </source>
</evidence>
<reference evidence="25 27" key="1">
    <citation type="submission" date="2015-07" db="EMBL/GenBank/DDBJ databases">
        <authorList>
            <person name="Cajimat M.N.B."/>
            <person name="Milazzo M.L."/>
            <person name="Fulhorst C.F."/>
        </authorList>
    </citation>
    <scope>NUCLEOTIDE SEQUENCE [LARGE SCALE GENOMIC DNA]</scope>
    <source>
        <strain evidence="25">Single colony</strain>
    </source>
</reference>
<evidence type="ECO:0000256" key="3">
    <source>
        <dbReference type="ARBA" id="ARBA00004609"/>
    </source>
</evidence>
<keyword evidence="9" id="KW-0479">Metal-binding</keyword>
<keyword evidence="27" id="KW-1185">Reference proteome</keyword>
<keyword evidence="18" id="KW-0961">Cell wall biogenesis/degradation</keyword>
<comment type="cofactor">
    <cofactor evidence="1">
        <name>Co(2+)</name>
        <dbReference type="ChEBI" id="CHEBI:48828"/>
    </cofactor>
</comment>
<dbReference type="PROSITE" id="PS51677">
    <property type="entry name" value="NODB"/>
    <property type="match status" value="1"/>
</dbReference>
<name>A0A0K3CFL2_RHOTO</name>
<dbReference type="InterPro" id="IPR050248">
    <property type="entry name" value="Polysacc_deacetylase_ArnD"/>
</dbReference>
<dbReference type="GO" id="GO:0098552">
    <property type="term" value="C:side of membrane"/>
    <property type="evidence" value="ECO:0007669"/>
    <property type="project" value="UniProtKB-KW"/>
</dbReference>
<feature type="chain" id="PRO_5033719091" description="chitin deacetylase" evidence="23">
    <location>
        <begin position="19"/>
        <end position="482"/>
    </location>
</feature>
<keyword evidence="17" id="KW-0449">Lipoprotein</keyword>
<keyword evidence="15" id="KW-0119">Carbohydrate metabolism</keyword>
<evidence type="ECO:0000256" key="21">
    <source>
        <dbReference type="ARBA" id="ARBA00048494"/>
    </source>
</evidence>
<evidence type="ECO:0000256" key="8">
    <source>
        <dbReference type="ARBA" id="ARBA00022622"/>
    </source>
</evidence>
<evidence type="ECO:0000256" key="2">
    <source>
        <dbReference type="ARBA" id="ARBA00004191"/>
    </source>
</evidence>
<keyword evidence="22" id="KW-1133">Transmembrane helix</keyword>
<dbReference type="EMBL" id="CWKI01000006">
    <property type="protein sequence ID" value="CTR07347.1"/>
    <property type="molecule type" value="Genomic_DNA"/>
</dbReference>
<evidence type="ECO:0000256" key="4">
    <source>
        <dbReference type="ARBA" id="ARBA00010973"/>
    </source>
</evidence>
<keyword evidence="7" id="KW-0964">Secreted</keyword>
<evidence type="ECO:0000256" key="16">
    <source>
        <dbReference type="ARBA" id="ARBA00023285"/>
    </source>
</evidence>
<feature type="transmembrane region" description="Helical" evidence="22">
    <location>
        <begin position="460"/>
        <end position="481"/>
    </location>
</feature>
<dbReference type="InterPro" id="IPR011330">
    <property type="entry name" value="Glyco_hydro/deAcase_b/a-brl"/>
</dbReference>
<dbReference type="SUPFAM" id="SSF88713">
    <property type="entry name" value="Glycoside hydrolase/deacetylase"/>
    <property type="match status" value="1"/>
</dbReference>
<dbReference type="InterPro" id="IPR002509">
    <property type="entry name" value="NODB_dom"/>
</dbReference>
<dbReference type="PANTHER" id="PTHR10587:SF98">
    <property type="entry name" value="CHITIN DEACETYLASE"/>
    <property type="match status" value="1"/>
</dbReference>
<evidence type="ECO:0000256" key="6">
    <source>
        <dbReference type="ARBA" id="ARBA00022512"/>
    </source>
</evidence>
<keyword evidence="5" id="KW-1003">Cell membrane</keyword>
<keyword evidence="13 22" id="KW-0472">Membrane</keyword>
<evidence type="ECO:0000256" key="5">
    <source>
        <dbReference type="ARBA" id="ARBA00022475"/>
    </source>
</evidence>
<dbReference type="OrthoDB" id="407355at2759"/>
<keyword evidence="6" id="KW-0134">Cell wall</keyword>
<evidence type="ECO:0000256" key="23">
    <source>
        <dbReference type="SAM" id="SignalP"/>
    </source>
</evidence>
<keyword evidence="16" id="KW-0170">Cobalt</keyword>
<dbReference type="PROSITE" id="PS51257">
    <property type="entry name" value="PROKAR_LIPOPROTEIN"/>
    <property type="match status" value="1"/>
</dbReference>
<comment type="similarity">
    <text evidence="4">Belongs to the polysaccharide deacetylase family.</text>
</comment>
<keyword evidence="14" id="KW-0325">Glycoprotein</keyword>
<accession>A0A0K3CFL2</accession>
<evidence type="ECO:0000313" key="28">
    <source>
        <dbReference type="Proteomes" id="UP000239560"/>
    </source>
</evidence>
<dbReference type="GO" id="GO:0009272">
    <property type="term" value="P:fungal-type cell wall biogenesis"/>
    <property type="evidence" value="ECO:0007669"/>
    <property type="project" value="UniProtKB-ARBA"/>
</dbReference>
<keyword evidence="8" id="KW-0336">GPI-anchor</keyword>
<dbReference type="CDD" id="cd10952">
    <property type="entry name" value="CE4_MrCDA_like"/>
    <property type="match status" value="1"/>
</dbReference>
<dbReference type="GO" id="GO:0005886">
    <property type="term" value="C:plasma membrane"/>
    <property type="evidence" value="ECO:0007669"/>
    <property type="project" value="UniProtKB-SubCell"/>
</dbReference>
<dbReference type="EC" id="3.5.1.41" evidence="20"/>
<feature type="domain" description="NodB homology" evidence="24">
    <location>
        <begin position="181"/>
        <end position="368"/>
    </location>
</feature>
<dbReference type="AlphaFoldDB" id="A0A0K3CFL2"/>
<organism evidence="25 27">
    <name type="scientific">Rhodotorula toruloides</name>
    <name type="common">Yeast</name>
    <name type="synonym">Rhodosporidium toruloides</name>
    <dbReference type="NCBI Taxonomy" id="5286"/>
    <lineage>
        <taxon>Eukaryota</taxon>
        <taxon>Fungi</taxon>
        <taxon>Dikarya</taxon>
        <taxon>Basidiomycota</taxon>
        <taxon>Pucciniomycotina</taxon>
        <taxon>Microbotryomycetes</taxon>
        <taxon>Sporidiobolales</taxon>
        <taxon>Sporidiobolaceae</taxon>
        <taxon>Rhodotorula</taxon>
    </lineage>
</organism>
<dbReference type="Gene3D" id="3.20.20.370">
    <property type="entry name" value="Glycoside hydrolase/deacetylase"/>
    <property type="match status" value="1"/>
</dbReference>
<evidence type="ECO:0000256" key="13">
    <source>
        <dbReference type="ARBA" id="ARBA00023136"/>
    </source>
</evidence>
<reference evidence="26 28" key="2">
    <citation type="journal article" date="2018" name="Elife">
        <title>Functional genomics of lipid metabolism in the oleaginous yeast Rhodosporidium toruloides.</title>
        <authorList>
            <person name="Coradetti S.T."/>
            <person name="Pinel D."/>
            <person name="Geiselman G."/>
            <person name="Ito M."/>
            <person name="Mondo S."/>
            <person name="Reilly M.C."/>
            <person name="Cheng Y.F."/>
            <person name="Bauer S."/>
            <person name="Grigoriev I."/>
            <person name="Gladden J.M."/>
            <person name="Simmons B.A."/>
            <person name="Brem R."/>
            <person name="Arkin A.P."/>
            <person name="Skerker J.M."/>
        </authorList>
    </citation>
    <scope>NUCLEOTIDE SEQUENCE [LARGE SCALE GENOMIC DNA]</scope>
    <source>
        <strain evidence="26 28">NBRC 0880</strain>
    </source>
</reference>
<evidence type="ECO:0000256" key="10">
    <source>
        <dbReference type="ARBA" id="ARBA00022729"/>
    </source>
</evidence>
<keyword evidence="10 23" id="KW-0732">Signal</keyword>
<feature type="signal peptide" evidence="23">
    <location>
        <begin position="1"/>
        <end position="18"/>
    </location>
</feature>
<dbReference type="GO" id="GO:0046872">
    <property type="term" value="F:metal ion binding"/>
    <property type="evidence" value="ECO:0007669"/>
    <property type="project" value="UniProtKB-KW"/>
</dbReference>
<dbReference type="EMBL" id="LCTV02000006">
    <property type="protein sequence ID" value="PRQ74274.1"/>
    <property type="molecule type" value="Genomic_DNA"/>
</dbReference>
<dbReference type="GO" id="GO:0006032">
    <property type="term" value="P:chitin catabolic process"/>
    <property type="evidence" value="ECO:0007669"/>
    <property type="project" value="UniProtKB-KW"/>
</dbReference>
<keyword evidence="22" id="KW-0812">Transmembrane</keyword>
<dbReference type="Proteomes" id="UP000199069">
    <property type="component" value="Unassembled WGS sequence"/>
</dbReference>
<dbReference type="STRING" id="5286.A0A0K3CFL2"/>
<evidence type="ECO:0000313" key="26">
    <source>
        <dbReference type="EMBL" id="PRQ74274.1"/>
    </source>
</evidence>
<dbReference type="GO" id="GO:0000272">
    <property type="term" value="P:polysaccharide catabolic process"/>
    <property type="evidence" value="ECO:0007669"/>
    <property type="project" value="UniProtKB-KW"/>
</dbReference>
<dbReference type="Proteomes" id="UP000239560">
    <property type="component" value="Unassembled WGS sequence"/>
</dbReference>
<sequence length="482" mass="51075">MRAALALAVASGASLAVACGTEKEFALIRRNAIERRAAASSALASAPAGAATVATGPAAAAPTVPTATRTDEASAAKVTNPAQECQVYSYPPVAALQAQKVFPPIWQIANLSTAQPEVVSLFNALNGSIPKINPKGTPTGDFTGVNYNGAEDPDCWWTWKQCHTPKVAGLPQDIYMVPEPQTWGFTLDDGPNCSHNAFYDFLNEQKQKATMFYIGSNVLDWPLEAQRGLADGHEICAHTWSHRYMTSLTNEQVFAELYYSKKAIKDVLGVTVQCWRPPYGDVDDRIRYIANSLGMQTQIWRDNTFDYEIATLPRAQIEANYADIIKAGQNGTFATNGTIVLTHELNNDTMALMMENYPKIKAAFKNVVPIGVAYNNTQPYVEKEYTYPNFSQYVAGTLSVSLAAPTAVSTDASLSIPLSSGASGSISATVSYASNTATGGSAANAQSSGKSAAGRNVEGGVFGAVVAAIVGAIGAGAMAVLV</sequence>
<evidence type="ECO:0000256" key="9">
    <source>
        <dbReference type="ARBA" id="ARBA00022723"/>
    </source>
</evidence>
<evidence type="ECO:0000256" key="1">
    <source>
        <dbReference type="ARBA" id="ARBA00001941"/>
    </source>
</evidence>
<comment type="catalytic activity">
    <reaction evidence="21">
        <text>[(1-&gt;4)-N-acetyl-beta-D-glucosaminyl](n) + n H2O = chitosan + n acetate</text>
        <dbReference type="Rhea" id="RHEA:10464"/>
        <dbReference type="Rhea" id="RHEA-COMP:9593"/>
        <dbReference type="Rhea" id="RHEA-COMP:9597"/>
        <dbReference type="ChEBI" id="CHEBI:15377"/>
        <dbReference type="ChEBI" id="CHEBI:17029"/>
        <dbReference type="ChEBI" id="CHEBI:30089"/>
        <dbReference type="ChEBI" id="CHEBI:57704"/>
        <dbReference type="EC" id="3.5.1.41"/>
    </reaction>
    <physiologicalReaction direction="left-to-right" evidence="21">
        <dbReference type="Rhea" id="RHEA:10465"/>
    </physiologicalReaction>
</comment>
<evidence type="ECO:0000256" key="18">
    <source>
        <dbReference type="ARBA" id="ARBA00023316"/>
    </source>
</evidence>
<evidence type="ECO:0000256" key="22">
    <source>
        <dbReference type="SAM" id="Phobius"/>
    </source>
</evidence>
<gene>
    <name evidence="25" type="primary">FGENESH: predicted gene_6.130</name>
    <name evidence="26" type="ORF">AAT19DRAFT_14627</name>
    <name evidence="25" type="ORF">BN2166_0032080</name>
</gene>
<evidence type="ECO:0000256" key="20">
    <source>
        <dbReference type="ARBA" id="ARBA00024056"/>
    </source>
</evidence>
<evidence type="ECO:0000256" key="7">
    <source>
        <dbReference type="ARBA" id="ARBA00022525"/>
    </source>
</evidence>
<evidence type="ECO:0000313" key="25">
    <source>
        <dbReference type="EMBL" id="CTR07347.1"/>
    </source>
</evidence>
<evidence type="ECO:0000259" key="24">
    <source>
        <dbReference type="PROSITE" id="PS51677"/>
    </source>
</evidence>
<dbReference type="Pfam" id="PF01522">
    <property type="entry name" value="Polysacc_deac_1"/>
    <property type="match status" value="1"/>
</dbReference>
<dbReference type="FunFam" id="3.20.20.370:FF:000004">
    <property type="entry name" value="Related to Chitin deacetylase"/>
    <property type="match status" value="1"/>
</dbReference>
<dbReference type="GO" id="GO:0004099">
    <property type="term" value="F:chitin deacetylase activity"/>
    <property type="evidence" value="ECO:0007669"/>
    <property type="project" value="UniProtKB-EC"/>
</dbReference>
<evidence type="ECO:0000256" key="12">
    <source>
        <dbReference type="ARBA" id="ARBA00023024"/>
    </source>
</evidence>